<reference evidence="3" key="3">
    <citation type="submission" date="2025-09" db="UniProtKB">
        <authorList>
            <consortium name="Ensembl"/>
        </authorList>
    </citation>
    <scope>IDENTIFICATION</scope>
</reference>
<dbReference type="GeneTree" id="ENSGT00390000013339"/>
<reference evidence="3" key="1">
    <citation type="submission" date="2021-04" db="EMBL/GenBank/DDBJ databases">
        <authorList>
            <consortium name="Wellcome Sanger Institute Data Sharing"/>
        </authorList>
    </citation>
    <scope>NUCLEOTIDE SEQUENCE [LARGE SCALE GENOMIC DNA]</scope>
</reference>
<dbReference type="InterPro" id="IPR031809">
    <property type="entry name" value="CCDC158"/>
</dbReference>
<dbReference type="OrthoDB" id="10072099at2759"/>
<reference evidence="3" key="2">
    <citation type="submission" date="2025-08" db="UniProtKB">
        <authorList>
            <consortium name="Ensembl"/>
        </authorList>
    </citation>
    <scope>IDENTIFICATION</scope>
</reference>
<feature type="compositionally biased region" description="Basic and acidic residues" evidence="2">
    <location>
        <begin position="851"/>
        <end position="879"/>
    </location>
</feature>
<protein>
    <submittedName>
        <fullName evidence="3">Coiled-coil domain-containing protein 158-like</fullName>
    </submittedName>
</protein>
<sequence>MSSGFPPSDPQSCRLSSNNGARAIQSESPQINVKLAQAEARSAETQAASSRLRFNSLTLDELSEELDRRTKETQRLQDEVENATKLTLERFCCTYGTLTSPGRSCHNHRFNVYDSPGDSTILSTHQEAVTQPPICDLNYFNQGQARKDISCSGEGVFENTIDDSLQRLSDLKLSKTHNQPEQEPISSDKTIMNLQTKLHKVQMEKAVVSDLRLKDSRNHVDQMEKMLCMLEELQNIKRAGDQKLQETEDEALALNRRLETLKRTVKEMYSSLLFQEKQRGDNGFDSPNVATSSVKLTEEFSDETDKLQERLFLSIEHLGSEENQQKERMEDLIASLGQEMALLTDKLSSSRNNSVSLSVKLDLFKELAERQTSLHQCQISELVLTLSNYKDKVGCLEHQLIQAQSQLVDAQGEKERSLQKAEELQSHLGQFKRCGKQQQCELLEELKALRGRLEAALEEKTRLQALLEQRAQEGRKSQEILEEKNKEVLLGQQEVQQHLARLEEAQSWCQTLHADGETVRRKLDDKEKMTDILRLQMESSVQMTVQHNRTINNLHQENSLLSNQLNQHKVENQQLRAELDQHKSDLAAADRERQRLQASVAEQSQRVREETLEKQQLNAQLELQRLQLLTLTEEHQQLYQLHSCKKEEHEGVVLKLQSQLRMTHDELGQVKSTLRTLDGADGHGLQAAMDMQEKITARREQIDSLQGKIQHLEETVEKQNQEKRYQSLEQQRQLQELTLVREEKRHLSSELEALRSKDKQLRDRIGQLEAILHKMSESFADCQDFIQLQEQDFYRLKLQHALDLKELQGQNFHMALNPTSPDLGSPSPSALTAPPSSQQASNTQIPLKPKRQQESPARELRSLVKELREVISENHRPHTDNNATGSRRRSAPERVHRTTFSTDKAEDVKTGSRFRRKTCGSEPHFLRTAELNGKEIINKSPFISSPVAAAGYTSALQLLSLGRRSPVHSLLTSDPISQH</sequence>
<gene>
    <name evidence="3" type="primary">LOC115582039</name>
</gene>
<dbReference type="Ensembl" id="ENSSAUT00010009359.1">
    <property type="protein sequence ID" value="ENSSAUP00010008755.1"/>
    <property type="gene ID" value="ENSSAUG00010004348.1"/>
</dbReference>
<evidence type="ECO:0000256" key="1">
    <source>
        <dbReference type="SAM" id="Coils"/>
    </source>
</evidence>
<dbReference type="GeneID" id="115582039"/>
<dbReference type="Proteomes" id="UP000472265">
    <property type="component" value="Chromosome 5"/>
</dbReference>
<dbReference type="PANTHER" id="PTHR47615">
    <property type="entry name" value="COILED-COIL DOMAIN-CONTAINING PROTEIN 158"/>
    <property type="match status" value="1"/>
</dbReference>
<keyword evidence="4" id="KW-1185">Reference proteome</keyword>
<dbReference type="OMA" id="CHKNDSA"/>
<dbReference type="RefSeq" id="XP_030273604.1">
    <property type="nucleotide sequence ID" value="XM_030417744.1"/>
</dbReference>
<feature type="coiled-coil region" evidence="1">
    <location>
        <begin position="59"/>
        <end position="86"/>
    </location>
</feature>
<dbReference type="Pfam" id="PF15921">
    <property type="entry name" value="CCDC158"/>
    <property type="match status" value="2"/>
</dbReference>
<dbReference type="RefSeq" id="XP_030273603.1">
    <property type="nucleotide sequence ID" value="XM_030417743.1"/>
</dbReference>
<dbReference type="AlphaFoldDB" id="A0A671U3V4"/>
<feature type="coiled-coil region" evidence="1">
    <location>
        <begin position="230"/>
        <end position="264"/>
    </location>
</feature>
<feature type="coiled-coil region" evidence="1">
    <location>
        <begin position="695"/>
        <end position="771"/>
    </location>
</feature>
<feature type="compositionally biased region" description="Low complexity" evidence="2">
    <location>
        <begin position="825"/>
        <end position="841"/>
    </location>
</feature>
<feature type="region of interest" description="Disordered" evidence="2">
    <location>
        <begin position="1"/>
        <end position="29"/>
    </location>
</feature>
<evidence type="ECO:0000313" key="4">
    <source>
        <dbReference type="Proteomes" id="UP000472265"/>
    </source>
</evidence>
<keyword evidence="1" id="KW-0175">Coiled coil</keyword>
<feature type="coiled-coil region" evidence="1">
    <location>
        <begin position="386"/>
        <end position="473"/>
    </location>
</feature>
<feature type="coiled-coil region" evidence="1">
    <location>
        <begin position="551"/>
        <end position="634"/>
    </location>
</feature>
<dbReference type="InParanoid" id="A0A671U3V4"/>
<evidence type="ECO:0000256" key="2">
    <source>
        <dbReference type="SAM" id="MobiDB-lite"/>
    </source>
</evidence>
<feature type="region of interest" description="Disordered" evidence="2">
    <location>
        <begin position="815"/>
        <end position="916"/>
    </location>
</feature>
<proteinExistence type="predicted"/>
<accession>A0A671U3V4</accession>
<dbReference type="PANTHER" id="PTHR47615:SF1">
    <property type="entry name" value="COILED-COIL DOMAIN-CONTAINING PROTEIN 158"/>
    <property type="match status" value="1"/>
</dbReference>
<name>A0A671U3V4_SPAAU</name>
<organism evidence="3 4">
    <name type="scientific">Sparus aurata</name>
    <name type="common">Gilthead sea bream</name>
    <dbReference type="NCBI Taxonomy" id="8175"/>
    <lineage>
        <taxon>Eukaryota</taxon>
        <taxon>Metazoa</taxon>
        <taxon>Chordata</taxon>
        <taxon>Craniata</taxon>
        <taxon>Vertebrata</taxon>
        <taxon>Euteleostomi</taxon>
        <taxon>Actinopterygii</taxon>
        <taxon>Neopterygii</taxon>
        <taxon>Teleostei</taxon>
        <taxon>Neoteleostei</taxon>
        <taxon>Acanthomorphata</taxon>
        <taxon>Eupercaria</taxon>
        <taxon>Spariformes</taxon>
        <taxon>Sparidae</taxon>
        <taxon>Sparus</taxon>
    </lineage>
</organism>
<evidence type="ECO:0000313" key="3">
    <source>
        <dbReference type="Ensembl" id="ENSSAUP00010008755.1"/>
    </source>
</evidence>